<dbReference type="EMBL" id="CM026422">
    <property type="protein sequence ID" value="KAG0587375.1"/>
    <property type="molecule type" value="Genomic_DNA"/>
</dbReference>
<proteinExistence type="predicted"/>
<protein>
    <submittedName>
        <fullName evidence="1">Uncharacterized protein</fullName>
    </submittedName>
</protein>
<keyword evidence="2" id="KW-1185">Reference proteome</keyword>
<gene>
    <name evidence="1" type="ORF">KC19_2G160000</name>
</gene>
<organism evidence="1 2">
    <name type="scientific">Ceratodon purpureus</name>
    <name type="common">Fire moss</name>
    <name type="synonym">Dicranum purpureum</name>
    <dbReference type="NCBI Taxonomy" id="3225"/>
    <lineage>
        <taxon>Eukaryota</taxon>
        <taxon>Viridiplantae</taxon>
        <taxon>Streptophyta</taxon>
        <taxon>Embryophyta</taxon>
        <taxon>Bryophyta</taxon>
        <taxon>Bryophytina</taxon>
        <taxon>Bryopsida</taxon>
        <taxon>Dicranidae</taxon>
        <taxon>Pseudoditrichales</taxon>
        <taxon>Ditrichaceae</taxon>
        <taxon>Ceratodon</taxon>
    </lineage>
</organism>
<evidence type="ECO:0000313" key="2">
    <source>
        <dbReference type="Proteomes" id="UP000822688"/>
    </source>
</evidence>
<name>A0A8T0IW40_CERPU</name>
<reference evidence="1" key="1">
    <citation type="submission" date="2020-06" db="EMBL/GenBank/DDBJ databases">
        <title>WGS assembly of Ceratodon purpureus strain R40.</title>
        <authorList>
            <person name="Carey S.B."/>
            <person name="Jenkins J."/>
            <person name="Shu S."/>
            <person name="Lovell J.T."/>
            <person name="Sreedasyam A."/>
            <person name="Maumus F."/>
            <person name="Tiley G.P."/>
            <person name="Fernandez-Pozo N."/>
            <person name="Barry K."/>
            <person name="Chen C."/>
            <person name="Wang M."/>
            <person name="Lipzen A."/>
            <person name="Daum C."/>
            <person name="Saski C.A."/>
            <person name="Payton A.C."/>
            <person name="Mcbreen J.C."/>
            <person name="Conrad R.E."/>
            <person name="Kollar L.M."/>
            <person name="Olsson S."/>
            <person name="Huttunen S."/>
            <person name="Landis J.B."/>
            <person name="Wickett N.J."/>
            <person name="Johnson M.G."/>
            <person name="Rensing S.A."/>
            <person name="Grimwood J."/>
            <person name="Schmutz J."/>
            <person name="Mcdaniel S.F."/>
        </authorList>
    </citation>
    <scope>NUCLEOTIDE SEQUENCE</scope>
    <source>
        <strain evidence="1">R40</strain>
    </source>
</reference>
<sequence length="123" mass="12699">MGAPPCGPPAVPAPLPCHARRYLTSPSCALHLHAAPIRVRIDLIPISSSGGGDGGVGVDSSCLDSFPGVGAPEFSSGLAIIDARGAEIEFSGRCSVSGEVVIWRAFRALCVDLEWLRSLPTGF</sequence>
<dbReference type="Proteomes" id="UP000822688">
    <property type="component" value="Chromosome 2"/>
</dbReference>
<evidence type="ECO:0000313" key="1">
    <source>
        <dbReference type="EMBL" id="KAG0587375.1"/>
    </source>
</evidence>
<comment type="caution">
    <text evidence="1">The sequence shown here is derived from an EMBL/GenBank/DDBJ whole genome shotgun (WGS) entry which is preliminary data.</text>
</comment>
<accession>A0A8T0IW40</accession>
<dbReference type="AlphaFoldDB" id="A0A8T0IW40"/>